<dbReference type="PANTHER" id="PTHR45632">
    <property type="entry name" value="LD33804P"/>
    <property type="match status" value="1"/>
</dbReference>
<organism evidence="2 3">
    <name type="scientific">Pedobacter roseus</name>
    <dbReference type="NCBI Taxonomy" id="336820"/>
    <lineage>
        <taxon>Bacteria</taxon>
        <taxon>Pseudomonadati</taxon>
        <taxon>Bacteroidota</taxon>
        <taxon>Sphingobacteriia</taxon>
        <taxon>Sphingobacteriales</taxon>
        <taxon>Sphingobacteriaceae</taxon>
        <taxon>Pedobacter</taxon>
    </lineage>
</organism>
<reference evidence="2 3" key="1">
    <citation type="submission" date="2020-08" db="EMBL/GenBank/DDBJ databases">
        <title>Genome sequence of Pedobacter roseus KACC 11594T.</title>
        <authorList>
            <person name="Hyun D.-W."/>
            <person name="Bae J.-W."/>
        </authorList>
    </citation>
    <scope>NUCLEOTIDE SEQUENCE [LARGE SCALE GENOMIC DNA]</scope>
    <source>
        <strain evidence="2 3">KACC 11594</strain>
    </source>
</reference>
<keyword evidence="1" id="KW-0732">Signal</keyword>
<evidence type="ECO:0000313" key="3">
    <source>
        <dbReference type="Proteomes" id="UP000515806"/>
    </source>
</evidence>
<dbReference type="Pfam" id="PF24996">
    <property type="entry name" value="NANM"/>
    <property type="match status" value="1"/>
</dbReference>
<proteinExistence type="predicted"/>
<name>A0A7G9QJT6_9SPHI</name>
<dbReference type="Gene3D" id="2.120.10.80">
    <property type="entry name" value="Kelch-type beta propeller"/>
    <property type="match status" value="1"/>
</dbReference>
<dbReference type="EMBL" id="CP060723">
    <property type="protein sequence ID" value="QNN43611.1"/>
    <property type="molecule type" value="Genomic_DNA"/>
</dbReference>
<dbReference type="KEGG" id="proe:H9L23_05800"/>
<protein>
    <recommendedName>
        <fullName evidence="4">Galactose oxidase</fullName>
    </recommendedName>
</protein>
<evidence type="ECO:0008006" key="4">
    <source>
        <dbReference type="Google" id="ProtNLM"/>
    </source>
</evidence>
<feature type="signal peptide" evidence="1">
    <location>
        <begin position="1"/>
        <end position="22"/>
    </location>
</feature>
<dbReference type="InterPro" id="IPR056734">
    <property type="entry name" value="NANM"/>
</dbReference>
<dbReference type="SUPFAM" id="SSF117281">
    <property type="entry name" value="Kelch motif"/>
    <property type="match status" value="1"/>
</dbReference>
<sequence>MKNFILYLTFLLTSIISPELLAQHQHVENIIWSVAAKIPPAPKQKAAIGLAGAISGANHNVVLIAGGTNFPDGMPWNGGKKKYYDDVFLYLKTAGNLHLMTTKENLKLPFNLAYTAVCSTSHGIVVAGGENENGLSNKALILNWKAQQLHVNFLPDLPKALSNAALTVIGDVIYLAGGEVENGATDLFLSLNLSKPQEGWKKMTNLPHSVSHTVLLHPEDSHEIFLIGGRKRNQGDTSTIYNSVFAFNIDKQNWTVKKSLPCVLSAAAGIANRKDLLIFSGDQGETFHQAEKLIAAIEKEQDPIKKENLNQQKIKLQSNHPGFSRSVLKYDITNNTWQTLKNLMPYGIVTTNAVVSGHEVIIAGGEIKAGIRTPNILVGKLKSNR</sequence>
<accession>A0A7G9QJT6</accession>
<gene>
    <name evidence="2" type="ORF">H9L23_05800</name>
</gene>
<dbReference type="RefSeq" id="WP_187594078.1">
    <property type="nucleotide sequence ID" value="NZ_CP060723.1"/>
</dbReference>
<dbReference type="Proteomes" id="UP000515806">
    <property type="component" value="Chromosome"/>
</dbReference>
<dbReference type="InterPro" id="IPR015915">
    <property type="entry name" value="Kelch-typ_b-propeller"/>
</dbReference>
<dbReference type="AlphaFoldDB" id="A0A7G9QJT6"/>
<evidence type="ECO:0000256" key="1">
    <source>
        <dbReference type="SAM" id="SignalP"/>
    </source>
</evidence>
<feature type="chain" id="PRO_5028922452" description="Galactose oxidase" evidence="1">
    <location>
        <begin position="23"/>
        <end position="385"/>
    </location>
</feature>
<keyword evidence="3" id="KW-1185">Reference proteome</keyword>
<evidence type="ECO:0000313" key="2">
    <source>
        <dbReference type="EMBL" id="QNN43611.1"/>
    </source>
</evidence>